<evidence type="ECO:0000313" key="2">
    <source>
        <dbReference type="Proteomes" id="UP000245076"/>
    </source>
</evidence>
<accession>A0A2P2D7P4</accession>
<evidence type="ECO:0000313" key="1">
    <source>
        <dbReference type="EMBL" id="GBF40655.1"/>
    </source>
</evidence>
<reference evidence="1 2" key="1">
    <citation type="submission" date="2018-02" db="EMBL/GenBank/DDBJ databases">
        <title>Novel Leptospira species isolated from soil and water in Japan.</title>
        <authorList>
            <person name="Nakao R."/>
            <person name="Masuzawa T."/>
        </authorList>
    </citation>
    <scope>NUCLEOTIDE SEQUENCE [LARGE SCALE GENOMIC DNA]</scope>
    <source>
        <strain evidence="1 2">E8</strain>
    </source>
</reference>
<sequence>MNHLVGKTVKTKGGFDVEIIAVRPELDQPIVGIMNTEGFVNGPYELHQWHDDGTFFEYENALLDLVLE</sequence>
<protein>
    <submittedName>
        <fullName evidence="1">Oligopeptide-binding protein AppA</fullName>
    </submittedName>
</protein>
<name>A0A2P2D7P4_9LEPT</name>
<comment type="caution">
    <text evidence="1">The sequence shown here is derived from an EMBL/GenBank/DDBJ whole genome shotgun (WGS) entry which is preliminary data.</text>
</comment>
<dbReference type="RefSeq" id="WP_108930258.1">
    <property type="nucleotide sequence ID" value="NZ_BFAY01000013.1"/>
</dbReference>
<dbReference type="Proteomes" id="UP000245076">
    <property type="component" value="Unassembled WGS sequence"/>
</dbReference>
<dbReference type="EMBL" id="BFAY01000013">
    <property type="protein sequence ID" value="GBF40655.1"/>
    <property type="molecule type" value="Genomic_DNA"/>
</dbReference>
<keyword evidence="2" id="KW-1185">Reference proteome</keyword>
<gene>
    <name evidence="1" type="primary">appA</name>
    <name evidence="1" type="ORF">LPTSP1_36730</name>
</gene>
<organism evidence="1 2">
    <name type="scientific">Leptospira johnsonii</name>
    <dbReference type="NCBI Taxonomy" id="1917820"/>
    <lineage>
        <taxon>Bacteria</taxon>
        <taxon>Pseudomonadati</taxon>
        <taxon>Spirochaetota</taxon>
        <taxon>Spirochaetia</taxon>
        <taxon>Leptospirales</taxon>
        <taxon>Leptospiraceae</taxon>
        <taxon>Leptospira</taxon>
    </lineage>
</organism>
<dbReference type="AlphaFoldDB" id="A0A2P2D7P4"/>
<proteinExistence type="predicted"/>